<evidence type="ECO:0000313" key="1">
    <source>
        <dbReference type="EMBL" id="CAA7599494.1"/>
    </source>
</evidence>
<reference evidence="1" key="2">
    <citation type="submission" date="2020-01" db="EMBL/GenBank/DDBJ databases">
        <authorList>
            <person name="Hornung B."/>
        </authorList>
    </citation>
    <scope>NUCLEOTIDE SEQUENCE</scope>
    <source>
        <strain evidence="1">PacBioINE</strain>
    </source>
</reference>
<dbReference type="InterPro" id="IPR010106">
    <property type="entry name" value="RpnA"/>
</dbReference>
<dbReference type="Proteomes" id="UP000836597">
    <property type="component" value="Chromosome"/>
</dbReference>
<dbReference type="EMBL" id="LR746496">
    <property type="protein sequence ID" value="CAA7599494.1"/>
    <property type="molecule type" value="Genomic_DNA"/>
</dbReference>
<dbReference type="PANTHER" id="PTHR41317">
    <property type="entry name" value="PD-(D_E)XK NUCLEASE FAMILY TRANSPOSASE"/>
    <property type="match status" value="1"/>
</dbReference>
<name>A0A8S0WKN4_9FIRM</name>
<evidence type="ECO:0000313" key="2">
    <source>
        <dbReference type="EMBL" id="CEJ09277.1"/>
    </source>
</evidence>
<dbReference type="Proteomes" id="UP001071230">
    <property type="component" value="Unassembled WGS sequence"/>
</dbReference>
<accession>A0A8S0WKN4</accession>
<gene>
    <name evidence="1" type="ORF">DEACI_0120</name>
    <name evidence="2" type="ORF">DEACI_3761</name>
</gene>
<keyword evidence="3" id="KW-1185">Reference proteome</keyword>
<reference evidence="2" key="1">
    <citation type="submission" date="2014-11" db="EMBL/GenBank/DDBJ databases">
        <authorList>
            <person name="Hornung B.V."/>
        </authorList>
    </citation>
    <scope>NUCLEOTIDE SEQUENCE</scope>
    <source>
        <strain evidence="2">INE</strain>
    </source>
</reference>
<protein>
    <submittedName>
        <fullName evidence="1">PD-(D/E)XK nuclease family transposase</fullName>
    </submittedName>
</protein>
<sequence length="296" mass="34212">MKKLVRFDWAMKYILRNKANFDVLEAFLSNLLKENITVKGILESESNREQENRKFNRVDLKCIDSQGRQIIIEIQNQREVDYLQRMLWGTSKAVVESIELGSNYSEVVKIISISILYHTMRLDEKENTDFIYYGTTEMVGLHTKKPLALHGTSPLGVDQPSITRKNVFPEYYMIYVEKFEDMINEDIDEWVYFFKHGAIRDDFKSPGILLAAKKLGYLMMDEKERRAYDDYLAYLGYEMGLLDTAKTDGRAEGRAEGMIEVAGEMIKMGMTAEQIQQATKLPLTAIEELAKDTNGF</sequence>
<evidence type="ECO:0000313" key="3">
    <source>
        <dbReference type="Proteomes" id="UP001071230"/>
    </source>
</evidence>
<proteinExistence type="predicted"/>
<dbReference type="KEGG" id="aacx:DEACI_0120"/>
<organism evidence="1">
    <name type="scientific">Acididesulfobacillus acetoxydans</name>
    <dbReference type="NCBI Taxonomy" id="1561005"/>
    <lineage>
        <taxon>Bacteria</taxon>
        <taxon>Bacillati</taxon>
        <taxon>Bacillota</taxon>
        <taxon>Clostridia</taxon>
        <taxon>Eubacteriales</taxon>
        <taxon>Peptococcaceae</taxon>
        <taxon>Acididesulfobacillus</taxon>
    </lineage>
</organism>
<dbReference type="PANTHER" id="PTHR41317:SF1">
    <property type="entry name" value="PD-(D_E)XK NUCLEASE FAMILY TRANSPOSASE"/>
    <property type="match status" value="1"/>
</dbReference>
<dbReference type="NCBIfam" id="TIGR01784">
    <property type="entry name" value="T_den_put_tspse"/>
    <property type="match status" value="1"/>
</dbReference>
<dbReference type="RefSeq" id="WP_240983296.1">
    <property type="nucleotide sequence ID" value="NZ_CDGJ01000122.1"/>
</dbReference>
<dbReference type="Pfam" id="PF12784">
    <property type="entry name" value="PDDEXK_2"/>
    <property type="match status" value="1"/>
</dbReference>
<dbReference type="EMBL" id="CDGJ01000122">
    <property type="protein sequence ID" value="CEJ09277.1"/>
    <property type="molecule type" value="Genomic_DNA"/>
</dbReference>
<dbReference type="AlphaFoldDB" id="A0A8S0WKN4"/>